<dbReference type="EMBL" id="QTJU01000001">
    <property type="protein sequence ID" value="RFM29624.1"/>
    <property type="molecule type" value="Genomic_DNA"/>
</dbReference>
<gene>
    <name evidence="7" type="ORF">DXN05_01170</name>
</gene>
<dbReference type="AlphaFoldDB" id="A0A3E1NP74"/>
<dbReference type="InterPro" id="IPR050438">
    <property type="entry name" value="LMW_PTPase"/>
</dbReference>
<reference evidence="7 8" key="1">
    <citation type="submission" date="2018-08" db="EMBL/GenBank/DDBJ databases">
        <title>Chitinophagaceae sp. K23C18032701, a novel bacterium isolated from forest soil.</title>
        <authorList>
            <person name="Wang C."/>
        </authorList>
    </citation>
    <scope>NUCLEOTIDE SEQUENCE [LARGE SCALE GENOMIC DNA]</scope>
    <source>
        <strain evidence="7 8">K23C18032701</strain>
    </source>
</reference>
<protein>
    <recommendedName>
        <fullName evidence="2">protein-tyrosine-phosphatase</fullName>
        <ecNumber evidence="2">3.1.3.48</ecNumber>
    </recommendedName>
</protein>
<evidence type="ECO:0000256" key="2">
    <source>
        <dbReference type="ARBA" id="ARBA00013064"/>
    </source>
</evidence>
<evidence type="ECO:0000313" key="7">
    <source>
        <dbReference type="EMBL" id="RFM29624.1"/>
    </source>
</evidence>
<feature type="active site" evidence="5">
    <location>
        <position position="9"/>
    </location>
</feature>
<dbReference type="SUPFAM" id="SSF52788">
    <property type="entry name" value="Phosphotyrosine protein phosphatases I"/>
    <property type="match status" value="1"/>
</dbReference>
<dbReference type="InterPro" id="IPR017867">
    <property type="entry name" value="Tyr_phospatase_low_mol_wt"/>
</dbReference>
<dbReference type="CDD" id="cd16343">
    <property type="entry name" value="LMWPTP"/>
    <property type="match status" value="1"/>
</dbReference>
<keyword evidence="3" id="KW-0378">Hydrolase</keyword>
<evidence type="ECO:0000259" key="6">
    <source>
        <dbReference type="SMART" id="SM00226"/>
    </source>
</evidence>
<dbReference type="InterPro" id="IPR036196">
    <property type="entry name" value="Ptyr_pPase_sf"/>
</dbReference>
<dbReference type="PRINTS" id="PR00719">
    <property type="entry name" value="LMWPTPASE"/>
</dbReference>
<proteinExistence type="inferred from homology"/>
<keyword evidence="8" id="KW-1185">Reference proteome</keyword>
<dbReference type="PANTHER" id="PTHR11717">
    <property type="entry name" value="LOW MOLECULAR WEIGHT PROTEIN TYROSINE PHOSPHATASE"/>
    <property type="match status" value="1"/>
</dbReference>
<accession>A0A3E1NP74</accession>
<feature type="domain" description="Phosphotyrosine protein phosphatase I" evidence="6">
    <location>
        <begin position="2"/>
        <end position="145"/>
    </location>
</feature>
<comment type="similarity">
    <text evidence="1">Belongs to the low molecular weight phosphotyrosine protein phosphatase family.</text>
</comment>
<dbReference type="GO" id="GO:0004725">
    <property type="term" value="F:protein tyrosine phosphatase activity"/>
    <property type="evidence" value="ECO:0007669"/>
    <property type="project" value="UniProtKB-EC"/>
</dbReference>
<evidence type="ECO:0000256" key="3">
    <source>
        <dbReference type="ARBA" id="ARBA00022801"/>
    </source>
</evidence>
<keyword evidence="4" id="KW-0904">Protein phosphatase</keyword>
<dbReference type="SMART" id="SM00226">
    <property type="entry name" value="LMWPc"/>
    <property type="match status" value="1"/>
</dbReference>
<organism evidence="7 8">
    <name type="scientific">Deminuibacter soli</name>
    <dbReference type="NCBI Taxonomy" id="2291815"/>
    <lineage>
        <taxon>Bacteria</taxon>
        <taxon>Pseudomonadati</taxon>
        <taxon>Bacteroidota</taxon>
        <taxon>Chitinophagia</taxon>
        <taxon>Chitinophagales</taxon>
        <taxon>Chitinophagaceae</taxon>
        <taxon>Deminuibacter</taxon>
    </lineage>
</organism>
<dbReference type="Proteomes" id="UP000261284">
    <property type="component" value="Unassembled WGS sequence"/>
</dbReference>
<evidence type="ECO:0000313" key="8">
    <source>
        <dbReference type="Proteomes" id="UP000261284"/>
    </source>
</evidence>
<feature type="active site" description="Nucleophile" evidence="5">
    <location>
        <position position="3"/>
    </location>
</feature>
<dbReference type="PANTHER" id="PTHR11717:SF7">
    <property type="entry name" value="LOW MOLECULAR WEIGHT PHOSPHOTYROSINE PROTEIN PHOSPHATASE"/>
    <property type="match status" value="1"/>
</dbReference>
<evidence type="ECO:0000256" key="4">
    <source>
        <dbReference type="ARBA" id="ARBA00022912"/>
    </source>
</evidence>
<feature type="active site" description="Proton donor" evidence="5">
    <location>
        <position position="119"/>
    </location>
</feature>
<name>A0A3E1NP74_9BACT</name>
<comment type="caution">
    <text evidence="7">The sequence shown here is derived from an EMBL/GenBank/DDBJ whole genome shotgun (WGS) entry which is preliminary data.</text>
</comment>
<dbReference type="InterPro" id="IPR023485">
    <property type="entry name" value="Ptyr_pPase"/>
</dbReference>
<dbReference type="Gene3D" id="3.40.50.2300">
    <property type="match status" value="1"/>
</dbReference>
<dbReference type="EC" id="3.1.3.48" evidence="2"/>
<evidence type="ECO:0000256" key="1">
    <source>
        <dbReference type="ARBA" id="ARBA00011063"/>
    </source>
</evidence>
<dbReference type="OrthoDB" id="9784339at2"/>
<dbReference type="Pfam" id="PF01451">
    <property type="entry name" value="LMWPc"/>
    <property type="match status" value="1"/>
</dbReference>
<sequence>MVCLGNICRSPLAEGILQSKADAANLGWTVHSAGTAGYHTGEPPHHLSQKVAKLNGINISSHEGRRFTAADMDTYDLIYVMDAQNYQDVKKIARDKWAEHKTNLILNELHPGENRGVPDPWYGTEEGYHQVYDMLSKASDLIIEKYGRR</sequence>
<evidence type="ECO:0000256" key="5">
    <source>
        <dbReference type="PIRSR" id="PIRSR617867-1"/>
    </source>
</evidence>